<evidence type="ECO:0000313" key="7">
    <source>
        <dbReference type="Proteomes" id="UP000688947"/>
    </source>
</evidence>
<dbReference type="GO" id="GO:0006412">
    <property type="term" value="P:translation"/>
    <property type="evidence" value="ECO:0007669"/>
    <property type="project" value="InterPro"/>
</dbReference>
<dbReference type="GO" id="GO:0005840">
    <property type="term" value="C:ribosome"/>
    <property type="evidence" value="ECO:0007669"/>
    <property type="project" value="UniProtKB-KW"/>
</dbReference>
<organism evidence="6 7">
    <name type="scientific">Phytophthora cactorum</name>
    <dbReference type="NCBI Taxonomy" id="29920"/>
    <lineage>
        <taxon>Eukaryota</taxon>
        <taxon>Sar</taxon>
        <taxon>Stramenopiles</taxon>
        <taxon>Oomycota</taxon>
        <taxon>Peronosporomycetes</taxon>
        <taxon>Peronosporales</taxon>
        <taxon>Peronosporaceae</taxon>
        <taxon>Phytophthora</taxon>
    </lineage>
</organism>
<evidence type="ECO:0000256" key="5">
    <source>
        <dbReference type="SAM" id="MobiDB-lite"/>
    </source>
</evidence>
<feature type="region of interest" description="Disordered" evidence="5">
    <location>
        <begin position="1"/>
        <end position="36"/>
    </location>
</feature>
<evidence type="ECO:0000256" key="1">
    <source>
        <dbReference type="ARBA" id="ARBA00005257"/>
    </source>
</evidence>
<comment type="caution">
    <text evidence="6">The sequence shown here is derived from an EMBL/GenBank/DDBJ whole genome shotgun (WGS) entry which is preliminary data.</text>
</comment>
<gene>
    <name evidence="6" type="ORF">JG687_00009680</name>
</gene>
<dbReference type="InterPro" id="IPR018283">
    <property type="entry name" value="Ribosomal_eS8_CS"/>
</dbReference>
<dbReference type="InterPro" id="IPR022309">
    <property type="entry name" value="Ribosomal_Se8/biogenesis_NSA2"/>
</dbReference>
<dbReference type="VEuPathDB" id="FungiDB:PC110_g18796"/>
<comment type="similarity">
    <text evidence="1 4">Belongs to the eukaryotic ribosomal protein eS8 family.</text>
</comment>
<reference evidence="6" key="1">
    <citation type="submission" date="2021-01" db="EMBL/GenBank/DDBJ databases">
        <title>Phytophthora aleatoria, a newly-described species from Pinus radiata is distinct from Phytophthora cactorum isolates based on comparative genomics.</title>
        <authorList>
            <person name="Mcdougal R."/>
            <person name="Panda P."/>
            <person name="Williams N."/>
            <person name="Studholme D.J."/>
        </authorList>
    </citation>
    <scope>NUCLEOTIDE SEQUENCE</scope>
    <source>
        <strain evidence="6">NZFS 3830</strain>
    </source>
</reference>
<evidence type="ECO:0000256" key="4">
    <source>
        <dbReference type="RuleBase" id="RU000669"/>
    </source>
</evidence>
<evidence type="ECO:0000256" key="2">
    <source>
        <dbReference type="ARBA" id="ARBA00022980"/>
    </source>
</evidence>
<dbReference type="PANTHER" id="PTHR10394">
    <property type="entry name" value="40S RIBOSOMAL PROTEIN S8"/>
    <property type="match status" value="1"/>
</dbReference>
<dbReference type="OrthoDB" id="1703270at2759"/>
<dbReference type="FunFam" id="1.10.168.20:FF:000001">
    <property type="entry name" value="40S ribosomal protein S8"/>
    <property type="match status" value="1"/>
</dbReference>
<dbReference type="InterPro" id="IPR001047">
    <property type="entry name" value="Ribosomal_eS8"/>
</dbReference>
<keyword evidence="2 4" id="KW-0689">Ribosomal protein</keyword>
<dbReference type="EMBL" id="JAENGZ010000515">
    <property type="protein sequence ID" value="KAG6957944.1"/>
    <property type="molecule type" value="Genomic_DNA"/>
</dbReference>
<dbReference type="Proteomes" id="UP000688947">
    <property type="component" value="Unassembled WGS sequence"/>
</dbReference>
<dbReference type="Pfam" id="PF01201">
    <property type="entry name" value="Ribosomal_S8e"/>
    <property type="match status" value="1"/>
</dbReference>
<proteinExistence type="inferred from homology"/>
<dbReference type="GO" id="GO:1990904">
    <property type="term" value="C:ribonucleoprotein complex"/>
    <property type="evidence" value="ECO:0007669"/>
    <property type="project" value="UniProtKB-KW"/>
</dbReference>
<evidence type="ECO:0000313" key="6">
    <source>
        <dbReference type="EMBL" id="KAG6957944.1"/>
    </source>
</evidence>
<feature type="compositionally biased region" description="Acidic residues" evidence="5">
    <location>
        <begin position="394"/>
        <end position="406"/>
    </location>
</feature>
<protein>
    <recommendedName>
        <fullName evidence="4">40S ribosomal protein S8</fullName>
    </recommendedName>
</protein>
<feature type="region of interest" description="Disordered" evidence="5">
    <location>
        <begin position="367"/>
        <end position="406"/>
    </location>
</feature>
<dbReference type="VEuPathDB" id="FungiDB:PC110_g18795"/>
<dbReference type="AlphaFoldDB" id="A0A8T1UD90"/>
<feature type="compositionally biased region" description="Basic residues" evidence="5">
    <location>
        <begin position="7"/>
        <end position="26"/>
    </location>
</feature>
<name>A0A8T1UD90_9STRA</name>
<sequence length="406" mass="45783">MGISRDSRHKRRETGGKRKQFRKKRKFELGRQPANTKLGGKRVHTVRVRGGHLKFRALHLETGNFSWGTEVCARKTRILDVVYNASNNELVRTKTLVKGAVVLVDATPFRQWYDAHYGVKIGIKKNAPQHEEEEVKKSDHVLRKLANRQRTRVLDPKIDEQVTSGRLLAVISSRPGQSGRADGYILEGKELEFYQRKLATKKSKNHLRNLGSNAFRFEEREEQGDSEVEVQGDYGSRTQFFASEQNYRGHMGAAPGEHFQSRTMKQWEEKDDAEDGQGAIGVLDLNWIASQLELVSPDIRYRMDPKYCIDLPFEPQDENDEDSKEEVAEIKTNAAVPVAAAPTPAPSKTAQGDAELDFLLNLSVSTSNEAKSTPTPSMPVDPVPASTRTPAETEQLEDWLDDVLDM</sequence>
<dbReference type="PROSITE" id="PS01193">
    <property type="entry name" value="RIBOSOMAL_S8E"/>
    <property type="match status" value="1"/>
</dbReference>
<evidence type="ECO:0000256" key="3">
    <source>
        <dbReference type="ARBA" id="ARBA00023274"/>
    </source>
</evidence>
<dbReference type="CDD" id="cd11380">
    <property type="entry name" value="Ribosomal_S8e_like"/>
    <property type="match status" value="1"/>
</dbReference>
<dbReference type="GO" id="GO:0003735">
    <property type="term" value="F:structural constituent of ribosome"/>
    <property type="evidence" value="ECO:0007669"/>
    <property type="project" value="InterPro"/>
</dbReference>
<keyword evidence="3 4" id="KW-0687">Ribonucleoprotein</keyword>
<accession>A0A8T1UD90</accession>
<dbReference type="NCBIfam" id="TIGR00307">
    <property type="entry name" value="eS8"/>
    <property type="match status" value="1"/>
</dbReference>